<proteinExistence type="inferred from homology"/>
<dbReference type="SUPFAM" id="SSF52402">
    <property type="entry name" value="Adenine nucleotide alpha hydrolases-like"/>
    <property type="match status" value="1"/>
</dbReference>
<dbReference type="InterPro" id="IPR036513">
    <property type="entry name" value="STAS_dom_sf"/>
</dbReference>
<gene>
    <name evidence="3" type="ORF">MNBD_GAMMA10-2882</name>
</gene>
<protein>
    <recommendedName>
        <fullName evidence="2">UspA domain-containing protein</fullName>
    </recommendedName>
</protein>
<organism evidence="3">
    <name type="scientific">hydrothermal vent metagenome</name>
    <dbReference type="NCBI Taxonomy" id="652676"/>
    <lineage>
        <taxon>unclassified sequences</taxon>
        <taxon>metagenomes</taxon>
        <taxon>ecological metagenomes</taxon>
    </lineage>
</organism>
<name>A0A3B0Y6Z8_9ZZZZ</name>
<dbReference type="InterPro" id="IPR021866">
    <property type="entry name" value="SpoIIAA-like"/>
</dbReference>
<dbReference type="InterPro" id="IPR014729">
    <property type="entry name" value="Rossmann-like_a/b/a_fold"/>
</dbReference>
<dbReference type="EMBL" id="UOFJ01000587">
    <property type="protein sequence ID" value="VAW71307.1"/>
    <property type="molecule type" value="Genomic_DNA"/>
</dbReference>
<dbReference type="CDD" id="cd00293">
    <property type="entry name" value="USP-like"/>
    <property type="match status" value="1"/>
</dbReference>
<dbReference type="PANTHER" id="PTHR46268:SF6">
    <property type="entry name" value="UNIVERSAL STRESS PROTEIN UP12"/>
    <property type="match status" value="1"/>
</dbReference>
<dbReference type="Gene3D" id="3.40.50.10600">
    <property type="entry name" value="SpoIIaa-like domains"/>
    <property type="match status" value="1"/>
</dbReference>
<dbReference type="Pfam" id="PF11964">
    <property type="entry name" value="SpoIIAA-like"/>
    <property type="match status" value="1"/>
</dbReference>
<feature type="domain" description="UspA" evidence="2">
    <location>
        <begin position="133"/>
        <end position="273"/>
    </location>
</feature>
<reference evidence="3" key="1">
    <citation type="submission" date="2018-06" db="EMBL/GenBank/DDBJ databases">
        <authorList>
            <person name="Zhirakovskaya E."/>
        </authorList>
    </citation>
    <scope>NUCLEOTIDE SEQUENCE</scope>
</reference>
<sequence length="274" mass="31463">MFEILPVNEDTSILALKVSGKLTDADYRQFLPVLEEMIRKVGRISLYIELKDFEGWEVKAAWDDLRFDLQHDDDFKRIAVVADRPLIRAVTGFVNFFSHIEMRFFDNNETDAAWDWLRESTQVNESSEPVQLYKNILLPTDFSVYSDMAAKRALQIARQYGAGLHVLHAVEDYTYYNEAYDPVIASIPLPDDFHMVQADEHMQKFCERNGLGEDVDVKTQWGRPKRSIILWAQQKNCDLIVMGSHGRHGVGRLLGSVSSAVLHKALCDVLIVKR</sequence>
<evidence type="ECO:0000313" key="3">
    <source>
        <dbReference type="EMBL" id="VAW71307.1"/>
    </source>
</evidence>
<dbReference type="InterPro" id="IPR006016">
    <property type="entry name" value="UspA"/>
</dbReference>
<evidence type="ECO:0000259" key="2">
    <source>
        <dbReference type="Pfam" id="PF00582"/>
    </source>
</evidence>
<dbReference type="InterPro" id="IPR006015">
    <property type="entry name" value="Universal_stress_UspA"/>
</dbReference>
<dbReference type="PRINTS" id="PR01438">
    <property type="entry name" value="UNVRSLSTRESS"/>
</dbReference>
<dbReference type="Gene3D" id="3.40.50.620">
    <property type="entry name" value="HUPs"/>
    <property type="match status" value="1"/>
</dbReference>
<dbReference type="InterPro" id="IPR038396">
    <property type="entry name" value="SpoIIAA-like_sf"/>
</dbReference>
<accession>A0A3B0Y6Z8</accession>
<comment type="similarity">
    <text evidence="1">Belongs to the universal stress protein A family.</text>
</comment>
<dbReference type="Pfam" id="PF00582">
    <property type="entry name" value="Usp"/>
    <property type="match status" value="1"/>
</dbReference>
<dbReference type="PANTHER" id="PTHR46268">
    <property type="entry name" value="STRESS RESPONSE PROTEIN NHAX"/>
    <property type="match status" value="1"/>
</dbReference>
<dbReference type="AlphaFoldDB" id="A0A3B0Y6Z8"/>
<dbReference type="SUPFAM" id="SSF52091">
    <property type="entry name" value="SpoIIaa-like"/>
    <property type="match status" value="1"/>
</dbReference>
<evidence type="ECO:0000256" key="1">
    <source>
        <dbReference type="ARBA" id="ARBA00008791"/>
    </source>
</evidence>